<dbReference type="InterPro" id="IPR011761">
    <property type="entry name" value="ATP-grasp"/>
</dbReference>
<evidence type="ECO:0000256" key="5">
    <source>
        <dbReference type="ARBA" id="ARBA00023267"/>
    </source>
</evidence>
<dbReference type="SUPFAM" id="SSF56059">
    <property type="entry name" value="Glutathione synthetase ATP-binding domain-like"/>
    <property type="match status" value="1"/>
</dbReference>
<dbReference type="PANTHER" id="PTHR18866">
    <property type="entry name" value="CARBOXYLASE:PYRUVATE/ACETYL-COA/PROPIONYL-COA CARBOXYLASE"/>
    <property type="match status" value="1"/>
</dbReference>
<dbReference type="EMBL" id="JAGIOE010000002">
    <property type="protein sequence ID" value="MBP2376505.1"/>
    <property type="molecule type" value="Genomic_DNA"/>
</dbReference>
<dbReference type="Pfam" id="PF00289">
    <property type="entry name" value="Biotin_carb_N"/>
    <property type="match status" value="1"/>
</dbReference>
<organism evidence="9 10">
    <name type="scientific">Paeniglutamicibacter psychrophenolicus</name>
    <dbReference type="NCBI Taxonomy" id="257454"/>
    <lineage>
        <taxon>Bacteria</taxon>
        <taxon>Bacillati</taxon>
        <taxon>Actinomycetota</taxon>
        <taxon>Actinomycetes</taxon>
        <taxon>Micrococcales</taxon>
        <taxon>Micrococcaceae</taxon>
        <taxon>Paeniglutamicibacter</taxon>
    </lineage>
</organism>
<dbReference type="EC" id="6.3.4.14" evidence="1"/>
<reference evidence="9 10" key="1">
    <citation type="submission" date="2021-03" db="EMBL/GenBank/DDBJ databases">
        <title>Sequencing the genomes of 1000 actinobacteria strains.</title>
        <authorList>
            <person name="Klenk H.-P."/>
        </authorList>
    </citation>
    <scope>NUCLEOTIDE SEQUENCE [LARGE SCALE GENOMIC DNA]</scope>
    <source>
        <strain evidence="9 10">DSM 15454</strain>
    </source>
</reference>
<dbReference type="Proteomes" id="UP000766570">
    <property type="component" value="Unassembled WGS sequence"/>
</dbReference>
<evidence type="ECO:0000256" key="4">
    <source>
        <dbReference type="ARBA" id="ARBA00022840"/>
    </source>
</evidence>
<evidence type="ECO:0000256" key="3">
    <source>
        <dbReference type="ARBA" id="ARBA00022741"/>
    </source>
</evidence>
<feature type="domain" description="Biotin carboxylation" evidence="8">
    <location>
        <begin position="5"/>
        <end position="345"/>
    </location>
</feature>
<dbReference type="InterPro" id="IPR011764">
    <property type="entry name" value="Biotin_carboxylation_dom"/>
</dbReference>
<keyword evidence="5" id="KW-0092">Biotin</keyword>
<dbReference type="InterPro" id="IPR005481">
    <property type="entry name" value="BC-like_N"/>
</dbReference>
<keyword evidence="10" id="KW-1185">Reference proteome</keyword>
<feature type="domain" description="ATP-grasp" evidence="7">
    <location>
        <begin position="124"/>
        <end position="333"/>
    </location>
</feature>
<evidence type="ECO:0000259" key="8">
    <source>
        <dbReference type="PROSITE" id="PS50979"/>
    </source>
</evidence>
<protein>
    <recommendedName>
        <fullName evidence="1">biotin carboxylase</fullName>
        <ecNumber evidence="1">6.3.4.14</ecNumber>
    </recommendedName>
</protein>
<keyword evidence="3 6" id="KW-0547">Nucleotide-binding</keyword>
<dbReference type="InterPro" id="IPR050856">
    <property type="entry name" value="Biotin_carboxylase_complex"/>
</dbReference>
<dbReference type="PROSITE" id="PS50979">
    <property type="entry name" value="BC"/>
    <property type="match status" value="1"/>
</dbReference>
<feature type="non-terminal residue" evidence="9">
    <location>
        <position position="345"/>
    </location>
</feature>
<evidence type="ECO:0000259" key="7">
    <source>
        <dbReference type="PROSITE" id="PS50975"/>
    </source>
</evidence>
<evidence type="ECO:0000256" key="2">
    <source>
        <dbReference type="ARBA" id="ARBA00022598"/>
    </source>
</evidence>
<dbReference type="PROSITE" id="PS50975">
    <property type="entry name" value="ATP_GRASP"/>
    <property type="match status" value="1"/>
</dbReference>
<dbReference type="PROSITE" id="PS00867">
    <property type="entry name" value="CPSASE_2"/>
    <property type="match status" value="1"/>
</dbReference>
<comment type="caution">
    <text evidence="9">The sequence shown here is derived from an EMBL/GenBank/DDBJ whole genome shotgun (WGS) entry which is preliminary data.</text>
</comment>
<sequence length="345" mass="37164">MKNELFHTVLVANRGEIAVRVIRTLRALGIRSVAVYSDADAGARHVAEADIALRVGPGPATESYLSIEAIVDAARRSGAQAVHPGYGFLSENVDFGQALQDAGITFIGPDVKSINLMGDKIRSKNHVVAHGVPVVPGIAEPGLSDEQLGAAALDIGFPLLIKPSAGGGGKGMFVVESAEDLPENLASARRTAKSAFGDDTLFLERLVRNPRHIEVQVLADRHGNTVHLGERECSLQRRHQKVIEEAPAPLLENLAHGARIRAELGAAAVAAARSVDYVGAGTVEFLVSDENPEEFFFMEMNTRLQVEHPVTEEIVRIDGERIDLVEWQVRIAAGEAIDFTQEQVE</sequence>
<dbReference type="SUPFAM" id="SSF52440">
    <property type="entry name" value="PreATP-grasp domain"/>
    <property type="match status" value="1"/>
</dbReference>
<evidence type="ECO:0000313" key="9">
    <source>
        <dbReference type="EMBL" id="MBP2376505.1"/>
    </source>
</evidence>
<keyword evidence="4 6" id="KW-0067">ATP-binding</keyword>
<dbReference type="Gene3D" id="3.30.470.20">
    <property type="entry name" value="ATP-grasp fold, B domain"/>
    <property type="match status" value="1"/>
</dbReference>
<name>A0ABS4WJX5_9MICC</name>
<evidence type="ECO:0000313" key="10">
    <source>
        <dbReference type="Proteomes" id="UP000766570"/>
    </source>
</evidence>
<evidence type="ECO:0000256" key="6">
    <source>
        <dbReference type="PROSITE-ProRule" id="PRU00409"/>
    </source>
</evidence>
<proteinExistence type="predicted"/>
<gene>
    <name evidence="9" type="ORF">JOF46_004494</name>
</gene>
<dbReference type="PROSITE" id="PS00866">
    <property type="entry name" value="CPSASE_1"/>
    <property type="match status" value="1"/>
</dbReference>
<dbReference type="InterPro" id="IPR016185">
    <property type="entry name" value="PreATP-grasp_dom_sf"/>
</dbReference>
<accession>A0ABS4WJX5</accession>
<keyword evidence="2" id="KW-0436">Ligase</keyword>
<evidence type="ECO:0000256" key="1">
    <source>
        <dbReference type="ARBA" id="ARBA00013263"/>
    </source>
</evidence>
<dbReference type="Pfam" id="PF02786">
    <property type="entry name" value="CPSase_L_D2"/>
    <property type="match status" value="1"/>
</dbReference>
<dbReference type="PANTHER" id="PTHR18866:SF33">
    <property type="entry name" value="METHYLCROTONOYL-COA CARBOXYLASE SUBUNIT ALPHA, MITOCHONDRIAL-RELATED"/>
    <property type="match status" value="1"/>
</dbReference>
<dbReference type="InterPro" id="IPR005479">
    <property type="entry name" value="CPAse_ATP-bd"/>
</dbReference>